<name>A0A1F6NL68_9BACT</name>
<accession>A0A1F6NL68</accession>
<organism evidence="1 2">
    <name type="scientific">Candidatus Magasanikbacteria bacterium RIFOXYA2_FULL_44_8</name>
    <dbReference type="NCBI Taxonomy" id="1798696"/>
    <lineage>
        <taxon>Bacteria</taxon>
        <taxon>Candidatus Magasanikiibacteriota</taxon>
    </lineage>
</organism>
<proteinExistence type="predicted"/>
<comment type="caution">
    <text evidence="1">The sequence shown here is derived from an EMBL/GenBank/DDBJ whole genome shotgun (WGS) entry which is preliminary data.</text>
</comment>
<evidence type="ECO:0000313" key="1">
    <source>
        <dbReference type="EMBL" id="OGH84651.1"/>
    </source>
</evidence>
<evidence type="ECO:0000313" key="2">
    <source>
        <dbReference type="Proteomes" id="UP000177803"/>
    </source>
</evidence>
<protein>
    <submittedName>
        <fullName evidence="1">Uncharacterized protein</fullName>
    </submittedName>
</protein>
<dbReference type="Proteomes" id="UP000177803">
    <property type="component" value="Unassembled WGS sequence"/>
</dbReference>
<dbReference type="EMBL" id="MFQR01000010">
    <property type="protein sequence ID" value="OGH84651.1"/>
    <property type="molecule type" value="Genomic_DNA"/>
</dbReference>
<gene>
    <name evidence="1" type="ORF">A2261_02075</name>
</gene>
<dbReference type="AlphaFoldDB" id="A0A1F6NL68"/>
<sequence length="120" mass="13313">MDARWKESWPECLAKLREKSLALNFAETAIGMAMAMVDAGITTWAELQTTPGELVELVHQKAATRALDSIEILRRGSAPATIAARIGTKIREEVKINVISWQEIHSSPEELDELVKKATE</sequence>
<reference evidence="1 2" key="1">
    <citation type="journal article" date="2016" name="Nat. Commun.">
        <title>Thousands of microbial genomes shed light on interconnected biogeochemical processes in an aquifer system.</title>
        <authorList>
            <person name="Anantharaman K."/>
            <person name="Brown C.T."/>
            <person name="Hug L.A."/>
            <person name="Sharon I."/>
            <person name="Castelle C.J."/>
            <person name="Probst A.J."/>
            <person name="Thomas B.C."/>
            <person name="Singh A."/>
            <person name="Wilkins M.J."/>
            <person name="Karaoz U."/>
            <person name="Brodie E.L."/>
            <person name="Williams K.H."/>
            <person name="Hubbard S.S."/>
            <person name="Banfield J.F."/>
        </authorList>
    </citation>
    <scope>NUCLEOTIDE SEQUENCE [LARGE SCALE GENOMIC DNA]</scope>
</reference>